<dbReference type="OrthoDB" id="9797795at2"/>
<dbReference type="Pfam" id="PF01075">
    <property type="entry name" value="Glyco_transf_9"/>
    <property type="match status" value="1"/>
</dbReference>
<keyword evidence="1" id="KW-0328">Glycosyltransferase</keyword>
<dbReference type="GO" id="GO:0005829">
    <property type="term" value="C:cytosol"/>
    <property type="evidence" value="ECO:0007669"/>
    <property type="project" value="TreeGrafter"/>
</dbReference>
<dbReference type="Proteomes" id="UP000247973">
    <property type="component" value="Unassembled WGS sequence"/>
</dbReference>
<dbReference type="PANTHER" id="PTHR30160:SF1">
    <property type="entry name" value="LIPOPOLYSACCHARIDE 1,2-N-ACETYLGLUCOSAMINETRANSFERASE-RELATED"/>
    <property type="match status" value="1"/>
</dbReference>
<dbReference type="AlphaFoldDB" id="A0A2V3PP25"/>
<dbReference type="RefSeq" id="WP_110310547.1">
    <property type="nucleotide sequence ID" value="NZ_QICL01000010.1"/>
</dbReference>
<dbReference type="InterPro" id="IPR051199">
    <property type="entry name" value="LPS_LOS_Heptosyltrfase"/>
</dbReference>
<protein>
    <submittedName>
        <fullName evidence="3">ADP-heptose:LPS heptosyltransferase</fullName>
    </submittedName>
</protein>
<dbReference type="InterPro" id="IPR002201">
    <property type="entry name" value="Glyco_trans_9"/>
</dbReference>
<dbReference type="GO" id="GO:0009244">
    <property type="term" value="P:lipopolysaccharide core region biosynthetic process"/>
    <property type="evidence" value="ECO:0007669"/>
    <property type="project" value="TreeGrafter"/>
</dbReference>
<organism evidence="3 4">
    <name type="scientific">Dysgonomonas alginatilytica</name>
    <dbReference type="NCBI Taxonomy" id="1605892"/>
    <lineage>
        <taxon>Bacteria</taxon>
        <taxon>Pseudomonadati</taxon>
        <taxon>Bacteroidota</taxon>
        <taxon>Bacteroidia</taxon>
        <taxon>Bacteroidales</taxon>
        <taxon>Dysgonomonadaceae</taxon>
        <taxon>Dysgonomonas</taxon>
    </lineage>
</organism>
<dbReference type="Gene3D" id="3.40.50.2000">
    <property type="entry name" value="Glycogen Phosphorylase B"/>
    <property type="match status" value="2"/>
</dbReference>
<dbReference type="PANTHER" id="PTHR30160">
    <property type="entry name" value="TETRAACYLDISACCHARIDE 4'-KINASE-RELATED"/>
    <property type="match status" value="1"/>
</dbReference>
<accession>A0A2V3PP25</accession>
<comment type="caution">
    <text evidence="3">The sequence shown here is derived from an EMBL/GenBank/DDBJ whole genome shotgun (WGS) entry which is preliminary data.</text>
</comment>
<dbReference type="GO" id="GO:0008713">
    <property type="term" value="F:ADP-heptose-lipopolysaccharide heptosyltransferase activity"/>
    <property type="evidence" value="ECO:0007669"/>
    <property type="project" value="TreeGrafter"/>
</dbReference>
<reference evidence="3 4" key="1">
    <citation type="submission" date="2018-03" db="EMBL/GenBank/DDBJ databases">
        <title>Genomic Encyclopedia of Archaeal and Bacterial Type Strains, Phase II (KMG-II): from individual species to whole genera.</title>
        <authorList>
            <person name="Goeker M."/>
        </authorList>
    </citation>
    <scope>NUCLEOTIDE SEQUENCE [LARGE SCALE GENOMIC DNA]</scope>
    <source>
        <strain evidence="3 4">DSM 100214</strain>
    </source>
</reference>
<dbReference type="CDD" id="cd03789">
    <property type="entry name" value="GT9_LPS_heptosyltransferase"/>
    <property type="match status" value="1"/>
</dbReference>
<gene>
    <name evidence="3" type="ORF">CLV62_11074</name>
</gene>
<keyword evidence="4" id="KW-1185">Reference proteome</keyword>
<evidence type="ECO:0000256" key="1">
    <source>
        <dbReference type="ARBA" id="ARBA00022676"/>
    </source>
</evidence>
<name>A0A2V3PP25_9BACT</name>
<evidence type="ECO:0000256" key="2">
    <source>
        <dbReference type="ARBA" id="ARBA00022679"/>
    </source>
</evidence>
<evidence type="ECO:0000313" key="3">
    <source>
        <dbReference type="EMBL" id="PXV64430.1"/>
    </source>
</evidence>
<keyword evidence="2 3" id="KW-0808">Transferase</keyword>
<dbReference type="SUPFAM" id="SSF53756">
    <property type="entry name" value="UDP-Glycosyltransferase/glycogen phosphorylase"/>
    <property type="match status" value="1"/>
</dbReference>
<dbReference type="EMBL" id="QICL01000010">
    <property type="protein sequence ID" value="PXV64430.1"/>
    <property type="molecule type" value="Genomic_DNA"/>
</dbReference>
<sequence>MSFSSKVNQIRRVIMQGLASNIGKSTISKKDYSNNPLQVKRVLICRPNSRLGNQLLITPLVQELVETFPECKIDLFVRGFLAPILFENYNNVDRTIKLPRKPFKELIGYIKVWFSLRKYRYDLVINVSMSSSSGRLSTQLTRSKVKFFNEDSKELQAKYPDYIHIAKFPVYNLRRYLTQFGIKENNNPVFSLDLKLSPSEITNGKNVLDNIVSNTKKTIAIYTFATGSKCYPQSWWEPVYDRLKAEYGETYNILEVLPVENVSQIGFKAPSYYSKDIREIGSVIANTELFIGADSGIMHLASSVDTPTVGLFSISDIDKYQPYNKGSIAINTKKTSTEDLIQIISKILSDKAENK</sequence>
<proteinExistence type="predicted"/>
<evidence type="ECO:0000313" key="4">
    <source>
        <dbReference type="Proteomes" id="UP000247973"/>
    </source>
</evidence>